<evidence type="ECO:0000313" key="7">
    <source>
        <dbReference type="RefSeq" id="XP_035828372.1"/>
    </source>
</evidence>
<sequence>MAASMSTQPPDIDWLYPDLLSRDGLIYILKQRYIQPGGSDLDSLDKEELVELYNRYILPLPQRKYRNNRRGREMTKKQIILAKKRNIAASDDDDESQPSNKNSMQCPPSKGLVNSFGLPGSRLKPPPSCIDFNRKVVKLSSAKKNSTVPMDTSPTGSSGNGQLATADSSNTPSPNSTLAPSSKLSIGTVSHSESSLGKRTAVEANESDLSEEASPGAKKKKFSKISWP</sequence>
<feature type="region of interest" description="Disordered" evidence="5">
    <location>
        <begin position="81"/>
        <end position="120"/>
    </location>
</feature>
<evidence type="ECO:0000256" key="5">
    <source>
        <dbReference type="SAM" id="MobiDB-lite"/>
    </source>
</evidence>
<dbReference type="Pfam" id="PF15323">
    <property type="entry name" value="Ashwin"/>
    <property type="match status" value="1"/>
</dbReference>
<protein>
    <recommendedName>
        <fullName evidence="3">Ashwin</fullName>
    </recommendedName>
</protein>
<feature type="region of interest" description="Disordered" evidence="5">
    <location>
        <begin position="142"/>
        <end position="228"/>
    </location>
</feature>
<feature type="compositionally biased region" description="Polar residues" evidence="5">
    <location>
        <begin position="142"/>
        <end position="197"/>
    </location>
</feature>
<evidence type="ECO:0000256" key="2">
    <source>
        <dbReference type="ARBA" id="ARBA00007855"/>
    </source>
</evidence>
<proteinExistence type="inferred from homology"/>
<evidence type="ECO:0000256" key="4">
    <source>
        <dbReference type="ARBA" id="ARBA00023242"/>
    </source>
</evidence>
<organism evidence="6 7">
    <name type="scientific">Aplysia californica</name>
    <name type="common">California sea hare</name>
    <dbReference type="NCBI Taxonomy" id="6500"/>
    <lineage>
        <taxon>Eukaryota</taxon>
        <taxon>Metazoa</taxon>
        <taxon>Spiralia</taxon>
        <taxon>Lophotrochozoa</taxon>
        <taxon>Mollusca</taxon>
        <taxon>Gastropoda</taxon>
        <taxon>Heterobranchia</taxon>
        <taxon>Euthyneura</taxon>
        <taxon>Tectipleura</taxon>
        <taxon>Aplysiida</taxon>
        <taxon>Aplysioidea</taxon>
        <taxon>Aplysiidae</taxon>
        <taxon>Aplysia</taxon>
    </lineage>
</organism>
<evidence type="ECO:0000256" key="1">
    <source>
        <dbReference type="ARBA" id="ARBA00004123"/>
    </source>
</evidence>
<evidence type="ECO:0000313" key="6">
    <source>
        <dbReference type="Proteomes" id="UP000694888"/>
    </source>
</evidence>
<reference evidence="7" key="1">
    <citation type="submission" date="2025-08" db="UniProtKB">
        <authorList>
            <consortium name="RefSeq"/>
        </authorList>
    </citation>
    <scope>IDENTIFICATION</scope>
</reference>
<dbReference type="InterPro" id="IPR024887">
    <property type="entry name" value="Ashwin"/>
</dbReference>
<keyword evidence="4" id="KW-0539">Nucleus</keyword>
<dbReference type="PANTHER" id="PTHR28359:SF1">
    <property type="entry name" value="ASHWIN"/>
    <property type="match status" value="1"/>
</dbReference>
<dbReference type="PANTHER" id="PTHR28359">
    <property type="entry name" value="ASHWIN"/>
    <property type="match status" value="1"/>
</dbReference>
<feature type="compositionally biased region" description="Polar residues" evidence="5">
    <location>
        <begin position="97"/>
        <end position="106"/>
    </location>
</feature>
<dbReference type="Proteomes" id="UP000694888">
    <property type="component" value="Unplaced"/>
</dbReference>
<evidence type="ECO:0000256" key="3">
    <source>
        <dbReference type="ARBA" id="ARBA00015134"/>
    </source>
</evidence>
<dbReference type="RefSeq" id="XP_035828372.1">
    <property type="nucleotide sequence ID" value="XM_035972479.1"/>
</dbReference>
<keyword evidence="6" id="KW-1185">Reference proteome</keyword>
<comment type="subcellular location">
    <subcellularLocation>
        <location evidence="1">Nucleus</location>
    </subcellularLocation>
</comment>
<name>A0ABM1W129_APLCA</name>
<dbReference type="GeneID" id="101860928"/>
<gene>
    <name evidence="7" type="primary">LOC101860928</name>
</gene>
<feature type="compositionally biased region" description="Basic residues" evidence="5">
    <location>
        <begin position="217"/>
        <end position="228"/>
    </location>
</feature>
<accession>A0ABM1W129</accession>
<comment type="similarity">
    <text evidence="2">Belongs to the ashwin family.</text>
</comment>